<dbReference type="PRINTS" id="PR00344">
    <property type="entry name" value="BCTRLSENSOR"/>
</dbReference>
<dbReference type="Proteomes" id="UP000092544">
    <property type="component" value="Unassembled WGS sequence"/>
</dbReference>
<dbReference type="AlphaFoldDB" id="A0A1A8T2D8"/>
<keyword evidence="8" id="KW-0175">Coiled coil</keyword>
<keyword evidence="7 9" id="KW-1133">Transmembrane helix</keyword>
<dbReference type="Gene3D" id="3.30.565.10">
    <property type="entry name" value="Histidine kinase-like ATPase, C-terminal domain"/>
    <property type="match status" value="1"/>
</dbReference>
<evidence type="ECO:0000256" key="3">
    <source>
        <dbReference type="ARBA" id="ARBA00012438"/>
    </source>
</evidence>
<accession>A0A1A8T2D8</accession>
<dbReference type="InterPro" id="IPR036890">
    <property type="entry name" value="HATPase_C_sf"/>
</dbReference>
<dbReference type="Gene3D" id="3.30.450.20">
    <property type="entry name" value="PAS domain"/>
    <property type="match status" value="1"/>
</dbReference>
<dbReference type="GO" id="GO:0000155">
    <property type="term" value="F:phosphorelay sensor kinase activity"/>
    <property type="evidence" value="ECO:0007669"/>
    <property type="project" value="InterPro"/>
</dbReference>
<evidence type="ECO:0000256" key="8">
    <source>
        <dbReference type="SAM" id="Coils"/>
    </source>
</evidence>
<dbReference type="InterPro" id="IPR029151">
    <property type="entry name" value="Sensor-like_sf"/>
</dbReference>
<evidence type="ECO:0000256" key="5">
    <source>
        <dbReference type="ARBA" id="ARBA00022553"/>
    </source>
</evidence>
<dbReference type="PANTHER" id="PTHR43065">
    <property type="entry name" value="SENSOR HISTIDINE KINASE"/>
    <property type="match status" value="1"/>
</dbReference>
<evidence type="ECO:0000259" key="10">
    <source>
        <dbReference type="PROSITE" id="PS50109"/>
    </source>
</evidence>
<dbReference type="InterPro" id="IPR005467">
    <property type="entry name" value="His_kinase_dom"/>
</dbReference>
<dbReference type="SMART" id="SM00387">
    <property type="entry name" value="HATPase_c"/>
    <property type="match status" value="1"/>
</dbReference>
<evidence type="ECO:0000256" key="9">
    <source>
        <dbReference type="SAM" id="Phobius"/>
    </source>
</evidence>
<feature type="transmembrane region" description="Helical" evidence="9">
    <location>
        <begin position="12"/>
        <end position="30"/>
    </location>
</feature>
<dbReference type="OrthoDB" id="2521613at2"/>
<keyword evidence="6 9" id="KW-0812">Transmembrane</keyword>
<evidence type="ECO:0000256" key="1">
    <source>
        <dbReference type="ARBA" id="ARBA00000085"/>
    </source>
</evidence>
<dbReference type="InterPro" id="IPR004358">
    <property type="entry name" value="Sig_transdc_His_kin-like_C"/>
</dbReference>
<organism evidence="11 12">
    <name type="scientific">Marinomonas spartinae</name>
    <dbReference type="NCBI Taxonomy" id="1792290"/>
    <lineage>
        <taxon>Bacteria</taxon>
        <taxon>Pseudomonadati</taxon>
        <taxon>Pseudomonadota</taxon>
        <taxon>Gammaproteobacteria</taxon>
        <taxon>Oceanospirillales</taxon>
        <taxon>Oceanospirillaceae</taxon>
        <taxon>Marinomonas</taxon>
    </lineage>
</organism>
<feature type="coiled-coil region" evidence="8">
    <location>
        <begin position="348"/>
        <end position="378"/>
    </location>
</feature>
<evidence type="ECO:0000313" key="12">
    <source>
        <dbReference type="Proteomes" id="UP000092544"/>
    </source>
</evidence>
<evidence type="ECO:0000256" key="2">
    <source>
        <dbReference type="ARBA" id="ARBA00004651"/>
    </source>
</evidence>
<dbReference type="GO" id="GO:0005886">
    <property type="term" value="C:plasma membrane"/>
    <property type="evidence" value="ECO:0007669"/>
    <property type="project" value="UniProtKB-SubCell"/>
</dbReference>
<keyword evidence="11" id="KW-0808">Transferase</keyword>
<dbReference type="RefSeq" id="WP_067011610.1">
    <property type="nucleotide sequence ID" value="NZ_FLOB01000001.1"/>
</dbReference>
<dbReference type="STRING" id="1792290.MSP8886_00092"/>
<sequence>MRWQTKKKHYLLSSWAFILFIIIVIAWRNYELLKAQYISQIRLDETEILSRGSSLFHRELGHIKNVTLFLRSNIEGNLSSIDPSNTPLWRQSVIDTFSQFASISPLVSQVRWLSLDGQERIRVNRMNEGGTVVKEEHLQSKANRYYFRQAKRATGNRVYISPIDLNMENGEIVTPIEPTVRAVIMLQPQYNGMLVVNYHLRSLFESLRALANNRVFLDVVSPTGEWLISQDKELEWAQTLSSLSSEKSLSSRYPEAWKTLLMDDFFASFIYAEQVWSGMKVLIDGGTLSQSQESSYLYFIARSWPQNLLATRYSLLAYTVVISLLFFVLFAGLAWWQIEAYYKRQALLLDLESEKVHLKNTNKELNTANQRLVLLQDELVENSRLASLGMMVAGLAHEMNTPLGGTKMALSSLQALLMRDEADFDKSNYRSMIHSLHLAEKNLIRAIELVSSFKRLTSNQAAQDSVSFQLYQVLNDFMSTCRPRLKQYPNIKVEVDCPQDIRLQSHPGIVTQVIQNLIDNALSHGFDEGMTGMILIKARCHSEHLTLIVQDDGKGIAPEMKDTLFNPFATTGRSRMHTGLGLYLVHQWVYSLLKGRIEVSSEQGQGTCFTLTFALNGDEA</sequence>
<dbReference type="EC" id="2.7.13.3" evidence="3"/>
<dbReference type="InterPro" id="IPR048760">
    <property type="entry name" value="VP0354-like_sensor_dom"/>
</dbReference>
<dbReference type="InterPro" id="IPR036097">
    <property type="entry name" value="HisK_dim/P_sf"/>
</dbReference>
<protein>
    <recommendedName>
        <fullName evidence="3">histidine kinase</fullName>
        <ecNumber evidence="3">2.7.13.3</ecNumber>
    </recommendedName>
</protein>
<evidence type="ECO:0000256" key="7">
    <source>
        <dbReference type="ARBA" id="ARBA00022989"/>
    </source>
</evidence>
<dbReference type="Gene3D" id="1.10.287.130">
    <property type="match status" value="1"/>
</dbReference>
<gene>
    <name evidence="11" type="primary">kinB</name>
    <name evidence="11" type="ORF">MSP8886_00092</name>
</gene>
<comment type="catalytic activity">
    <reaction evidence="1">
        <text>ATP + protein L-histidine = ADP + protein N-phospho-L-histidine.</text>
        <dbReference type="EC" id="2.7.13.3"/>
    </reaction>
</comment>
<keyword evidence="12" id="KW-1185">Reference proteome</keyword>
<proteinExistence type="predicted"/>
<feature type="transmembrane region" description="Helical" evidence="9">
    <location>
        <begin position="315"/>
        <end position="336"/>
    </location>
</feature>
<dbReference type="CDD" id="cd00082">
    <property type="entry name" value="HisKA"/>
    <property type="match status" value="1"/>
</dbReference>
<evidence type="ECO:0000256" key="6">
    <source>
        <dbReference type="ARBA" id="ARBA00022692"/>
    </source>
</evidence>
<keyword evidence="4" id="KW-1003">Cell membrane</keyword>
<dbReference type="SUPFAM" id="SSF47384">
    <property type="entry name" value="Homodimeric domain of signal transducing histidine kinase"/>
    <property type="match status" value="1"/>
</dbReference>
<dbReference type="Pfam" id="PF21623">
    <property type="entry name" value="HK_sensor_dom_bact"/>
    <property type="match status" value="1"/>
</dbReference>
<reference evidence="11 12" key="1">
    <citation type="submission" date="2016-06" db="EMBL/GenBank/DDBJ databases">
        <authorList>
            <person name="Kjaerup R.B."/>
            <person name="Dalgaard T.S."/>
            <person name="Juul-Madsen H.R."/>
        </authorList>
    </citation>
    <scope>NUCLEOTIDE SEQUENCE [LARGE SCALE GENOMIC DNA]</scope>
    <source>
        <strain evidence="11 12">CECT 8886</strain>
    </source>
</reference>
<evidence type="ECO:0000313" key="11">
    <source>
        <dbReference type="EMBL" id="SBS24820.1"/>
    </source>
</evidence>
<dbReference type="Pfam" id="PF02518">
    <property type="entry name" value="HATPase_c"/>
    <property type="match status" value="1"/>
</dbReference>
<dbReference type="SUPFAM" id="SSF55874">
    <property type="entry name" value="ATPase domain of HSP90 chaperone/DNA topoisomerase II/histidine kinase"/>
    <property type="match status" value="1"/>
</dbReference>
<dbReference type="CDD" id="cd00075">
    <property type="entry name" value="HATPase"/>
    <property type="match status" value="1"/>
</dbReference>
<comment type="subcellular location">
    <subcellularLocation>
        <location evidence="2">Cell membrane</location>
        <topology evidence="2">Multi-pass membrane protein</topology>
    </subcellularLocation>
</comment>
<dbReference type="PANTHER" id="PTHR43065:SF47">
    <property type="match status" value="1"/>
</dbReference>
<feature type="domain" description="Histidine kinase" evidence="10">
    <location>
        <begin position="394"/>
        <end position="617"/>
    </location>
</feature>
<dbReference type="PROSITE" id="PS50109">
    <property type="entry name" value="HIS_KIN"/>
    <property type="match status" value="1"/>
</dbReference>
<keyword evidence="9" id="KW-0472">Membrane</keyword>
<evidence type="ECO:0000256" key="4">
    <source>
        <dbReference type="ARBA" id="ARBA00022475"/>
    </source>
</evidence>
<dbReference type="EMBL" id="FLOB01000001">
    <property type="protein sequence ID" value="SBS24820.1"/>
    <property type="molecule type" value="Genomic_DNA"/>
</dbReference>
<dbReference type="SUPFAM" id="SSF103190">
    <property type="entry name" value="Sensory domain-like"/>
    <property type="match status" value="2"/>
</dbReference>
<dbReference type="InterPro" id="IPR003594">
    <property type="entry name" value="HATPase_dom"/>
</dbReference>
<keyword evidence="5" id="KW-0597">Phosphoprotein</keyword>
<name>A0A1A8T2D8_9GAMM</name>
<dbReference type="InterPro" id="IPR003661">
    <property type="entry name" value="HisK_dim/P_dom"/>
</dbReference>